<dbReference type="AlphaFoldDB" id="A0A0F4J2K6"/>
<keyword evidence="3" id="KW-1185">Reference proteome</keyword>
<feature type="domain" description="Helicase-associated" evidence="1">
    <location>
        <begin position="3"/>
        <end position="66"/>
    </location>
</feature>
<organism evidence="2 3">
    <name type="scientific">Streptomyces katrae</name>
    <dbReference type="NCBI Taxonomy" id="68223"/>
    <lineage>
        <taxon>Bacteria</taxon>
        <taxon>Bacillati</taxon>
        <taxon>Actinomycetota</taxon>
        <taxon>Actinomycetes</taxon>
        <taxon>Kitasatosporales</taxon>
        <taxon>Streptomycetaceae</taxon>
        <taxon>Streptomyces</taxon>
    </lineage>
</organism>
<feature type="non-terminal residue" evidence="2">
    <location>
        <position position="92"/>
    </location>
</feature>
<reference evidence="2 3" key="1">
    <citation type="submission" date="2015-02" db="EMBL/GenBank/DDBJ databases">
        <authorList>
            <person name="Ju K.-S."/>
            <person name="Doroghazi J.R."/>
            <person name="Metcalf W."/>
        </authorList>
    </citation>
    <scope>NUCLEOTIDE SEQUENCE [LARGE SCALE GENOMIC DNA]</scope>
    <source>
        <strain evidence="2 3">NRRL ISP-5550</strain>
    </source>
</reference>
<dbReference type="InterPro" id="IPR005114">
    <property type="entry name" value="Helicase_assoc"/>
</dbReference>
<feature type="non-terminal residue" evidence="2">
    <location>
        <position position="1"/>
    </location>
</feature>
<name>A0A0F4J2K6_9ACTN</name>
<evidence type="ECO:0000313" key="3">
    <source>
        <dbReference type="Proteomes" id="UP000033551"/>
    </source>
</evidence>
<evidence type="ECO:0000259" key="1">
    <source>
        <dbReference type="Pfam" id="PF03457"/>
    </source>
</evidence>
<evidence type="ECO:0000313" key="2">
    <source>
        <dbReference type="EMBL" id="KJY28537.1"/>
    </source>
</evidence>
<accession>A0A0F4J2K6</accession>
<sequence length="92" mass="10177">PWPLDWQRHYRVPADLVDADGHLPDITPGVLLDGDDIGWWLRQQKQPATWARLLPEQQERLTAIGVQPDQAPAPAPAGQAQQAFQRGLAALA</sequence>
<comment type="caution">
    <text evidence="2">The sequence shown here is derived from an EMBL/GenBank/DDBJ whole genome shotgun (WGS) entry which is preliminary data.</text>
</comment>
<dbReference type="Pfam" id="PF03457">
    <property type="entry name" value="HA"/>
    <property type="match status" value="1"/>
</dbReference>
<gene>
    <name evidence="2" type="ORF">VR44_25110</name>
</gene>
<dbReference type="Proteomes" id="UP000033551">
    <property type="component" value="Unassembled WGS sequence"/>
</dbReference>
<protein>
    <recommendedName>
        <fullName evidence="1">Helicase-associated domain-containing protein</fullName>
    </recommendedName>
</protein>
<dbReference type="RefSeq" id="WP_045949863.1">
    <property type="nucleotide sequence ID" value="NZ_JZWV01000721.1"/>
</dbReference>
<proteinExistence type="predicted"/>
<dbReference type="EMBL" id="JZWV01000721">
    <property type="protein sequence ID" value="KJY28537.1"/>
    <property type="molecule type" value="Genomic_DNA"/>
</dbReference>